<gene>
    <name evidence="1" type="ORF">ELLFYP34_03931</name>
</gene>
<accession>A0A6N3GHL6</accession>
<dbReference type="AlphaFoldDB" id="A0A6N3GHL6"/>
<evidence type="ECO:0000313" key="1">
    <source>
        <dbReference type="EMBL" id="VYU63906.1"/>
    </source>
</evidence>
<dbReference type="Gene3D" id="3.30.70.1380">
    <property type="entry name" value="Transcriptional regulatory protein pf0864 domain like"/>
    <property type="match status" value="1"/>
</dbReference>
<name>A0A6N3GHL6_EUBLI</name>
<organism evidence="1">
    <name type="scientific">Eubacterium limosum</name>
    <dbReference type="NCBI Taxonomy" id="1736"/>
    <lineage>
        <taxon>Bacteria</taxon>
        <taxon>Bacillati</taxon>
        <taxon>Bacillota</taxon>
        <taxon>Clostridia</taxon>
        <taxon>Eubacteriales</taxon>
        <taxon>Eubacteriaceae</taxon>
        <taxon>Eubacterium</taxon>
    </lineage>
</organism>
<dbReference type="Pfam" id="PF01969">
    <property type="entry name" value="Ni_insertion"/>
    <property type="match status" value="1"/>
</dbReference>
<reference evidence="1" key="1">
    <citation type="submission" date="2019-11" db="EMBL/GenBank/DDBJ databases">
        <authorList>
            <person name="Feng L."/>
        </authorList>
    </citation>
    <scope>NUCLEOTIDE SEQUENCE</scope>
    <source>
        <strain evidence="1">ElimosumLFYP34</strain>
    </source>
</reference>
<proteinExistence type="predicted"/>
<dbReference type="InterPro" id="IPR002822">
    <property type="entry name" value="Ni_insertion"/>
</dbReference>
<sequence length="166" mass="18710">MDIHSKDGLVFMVQADHLSGECVGQAIGHLYTAGAANVQVVPAITKKNRPSYLFFIDCRPDSADRVEEAIAGELTSGGWHRMDTVHRYQYNERLKRPVELCFQGETLHFTVEGKKFESGSLRPEHDSVVALREAVYEKWHKPVTYEAAYHMAVSALLDSEKSVFQI</sequence>
<protein>
    <submittedName>
        <fullName evidence="1">Uncharacterized protein</fullName>
    </submittedName>
</protein>
<dbReference type="EMBL" id="CACRTR010000016">
    <property type="protein sequence ID" value="VYU63906.1"/>
    <property type="molecule type" value="Genomic_DNA"/>
</dbReference>